<evidence type="ECO:0000259" key="4">
    <source>
        <dbReference type="PROSITE" id="PS50042"/>
    </source>
</evidence>
<sequence length="239" mass="25691">MTKAAASAGGRCDLCSTRQRCIVSSLPAERIAALQGQIVERAVPLGGQIEEQGLRSLSVKVVKLGLFQGLRRAARGEKRPVCLLGKGQVAGLNNLYRQPAALTLVAITPARVCEIPVRLVDEIAMGDRGFRRCLFQALARYVDNLADWSRVPRGGSVTAQLGEALRLIAHEEGRAAFRIPSHTELARMLGTRRETIARHIGLLIEGGQFVKIDRWHGRLLGMGGPEGADTQAGTQAGTA</sequence>
<dbReference type="GO" id="GO:0003677">
    <property type="term" value="F:DNA binding"/>
    <property type="evidence" value="ECO:0007669"/>
    <property type="project" value="UniProtKB-KW"/>
</dbReference>
<dbReference type="Proteomes" id="UP000261931">
    <property type="component" value="Unassembled WGS sequence"/>
</dbReference>
<dbReference type="Gene3D" id="2.60.120.10">
    <property type="entry name" value="Jelly Rolls"/>
    <property type="match status" value="1"/>
</dbReference>
<comment type="caution">
    <text evidence="5">The sequence shown here is derived from an EMBL/GenBank/DDBJ whole genome shotgun (WGS) entry which is preliminary data.</text>
</comment>
<accession>A0A372EM45</accession>
<name>A0A372EM45_9BURK</name>
<keyword evidence="1" id="KW-0805">Transcription regulation</keyword>
<dbReference type="InterPro" id="IPR036390">
    <property type="entry name" value="WH_DNA-bd_sf"/>
</dbReference>
<dbReference type="InterPro" id="IPR012318">
    <property type="entry name" value="HTH_CRP"/>
</dbReference>
<feature type="domain" description="Cyclic nucleotide-binding" evidence="4">
    <location>
        <begin position="22"/>
        <end position="141"/>
    </location>
</feature>
<gene>
    <name evidence="5" type="ORF">DY262_07980</name>
</gene>
<keyword evidence="6" id="KW-1185">Reference proteome</keyword>
<keyword evidence="2" id="KW-0238">DNA-binding</keyword>
<dbReference type="SUPFAM" id="SSF51206">
    <property type="entry name" value="cAMP-binding domain-like"/>
    <property type="match status" value="1"/>
</dbReference>
<dbReference type="EMBL" id="QVLS01000003">
    <property type="protein sequence ID" value="RFP80365.1"/>
    <property type="molecule type" value="Genomic_DNA"/>
</dbReference>
<dbReference type="InterPro" id="IPR018490">
    <property type="entry name" value="cNMP-bd_dom_sf"/>
</dbReference>
<evidence type="ECO:0000313" key="6">
    <source>
        <dbReference type="Proteomes" id="UP000261931"/>
    </source>
</evidence>
<dbReference type="GO" id="GO:0006355">
    <property type="term" value="P:regulation of DNA-templated transcription"/>
    <property type="evidence" value="ECO:0007669"/>
    <property type="project" value="InterPro"/>
</dbReference>
<dbReference type="SMART" id="SM00419">
    <property type="entry name" value="HTH_CRP"/>
    <property type="match status" value="1"/>
</dbReference>
<proteinExistence type="predicted"/>
<reference evidence="5 6" key="1">
    <citation type="submission" date="2018-08" db="EMBL/GenBank/DDBJ databases">
        <title>Hydrogenophaga sp. LA-38 isolated from sludge.</title>
        <authorList>
            <person name="Im W.-T."/>
        </authorList>
    </citation>
    <scope>NUCLEOTIDE SEQUENCE [LARGE SCALE GENOMIC DNA]</scope>
    <source>
        <strain evidence="5 6">LA-38</strain>
    </source>
</reference>
<dbReference type="InterPro" id="IPR014710">
    <property type="entry name" value="RmlC-like_jellyroll"/>
</dbReference>
<dbReference type="InterPro" id="IPR000595">
    <property type="entry name" value="cNMP-bd_dom"/>
</dbReference>
<dbReference type="PROSITE" id="PS50042">
    <property type="entry name" value="CNMP_BINDING_3"/>
    <property type="match status" value="1"/>
</dbReference>
<keyword evidence="3" id="KW-0804">Transcription</keyword>
<organism evidence="5 6">
    <name type="scientific">Hydrogenophaga borbori</name>
    <dbReference type="NCBI Taxonomy" id="2294117"/>
    <lineage>
        <taxon>Bacteria</taxon>
        <taxon>Pseudomonadati</taxon>
        <taxon>Pseudomonadota</taxon>
        <taxon>Betaproteobacteria</taxon>
        <taxon>Burkholderiales</taxon>
        <taxon>Comamonadaceae</taxon>
        <taxon>Hydrogenophaga</taxon>
    </lineage>
</organism>
<dbReference type="SUPFAM" id="SSF46785">
    <property type="entry name" value="Winged helix' DNA-binding domain"/>
    <property type="match status" value="1"/>
</dbReference>
<evidence type="ECO:0000256" key="1">
    <source>
        <dbReference type="ARBA" id="ARBA00023015"/>
    </source>
</evidence>
<protein>
    <submittedName>
        <fullName evidence="5">Crp/Fnr family transcriptional regulator</fullName>
    </submittedName>
</protein>
<evidence type="ECO:0000256" key="2">
    <source>
        <dbReference type="ARBA" id="ARBA00023125"/>
    </source>
</evidence>
<evidence type="ECO:0000313" key="5">
    <source>
        <dbReference type="EMBL" id="RFP80365.1"/>
    </source>
</evidence>
<evidence type="ECO:0000256" key="3">
    <source>
        <dbReference type="ARBA" id="ARBA00023163"/>
    </source>
</evidence>
<dbReference type="AlphaFoldDB" id="A0A372EM45"/>